<evidence type="ECO:0000256" key="11">
    <source>
        <dbReference type="ARBA" id="ARBA00023136"/>
    </source>
</evidence>
<evidence type="ECO:0000256" key="6">
    <source>
        <dbReference type="ARBA" id="ARBA00022516"/>
    </source>
</evidence>
<evidence type="ECO:0000313" key="17">
    <source>
        <dbReference type="EMBL" id="ELR67913.1"/>
    </source>
</evidence>
<name>L8JI51_9GAMM</name>
<dbReference type="Gene3D" id="1.20.120.1760">
    <property type="match status" value="1"/>
</dbReference>
<evidence type="ECO:0000256" key="16">
    <source>
        <dbReference type="SAM" id="Phobius"/>
    </source>
</evidence>
<evidence type="ECO:0000256" key="14">
    <source>
        <dbReference type="ARBA" id="ARBA00048586"/>
    </source>
</evidence>
<proteinExistence type="inferred from homology"/>
<evidence type="ECO:0000256" key="10">
    <source>
        <dbReference type="ARBA" id="ARBA00023098"/>
    </source>
</evidence>
<reference evidence="17 18" key="1">
    <citation type="submission" date="2012-12" db="EMBL/GenBank/DDBJ databases">
        <title>Genome Assembly of Photobacterium sp. AK15.</title>
        <authorList>
            <person name="Khatri I."/>
            <person name="Vaidya B."/>
            <person name="Srinivas T.N.R."/>
            <person name="Subramanian S."/>
            <person name="Pinnaka A."/>
        </authorList>
    </citation>
    <scope>NUCLEOTIDE SEQUENCE [LARGE SCALE GENOMIC DNA]</scope>
    <source>
        <strain evidence="17 18">AK15</strain>
    </source>
</reference>
<protein>
    <recommendedName>
        <fullName evidence="5">CDP-diacylglycerol--glycerol-3-phosphate 3-phosphatidyltransferase</fullName>
        <ecNumber evidence="4">2.7.8.5</ecNumber>
    </recommendedName>
</protein>
<dbReference type="PANTHER" id="PTHR14269">
    <property type="entry name" value="CDP-DIACYLGLYCEROL--GLYCEROL-3-PHOSPHATE 3-PHOSPHATIDYLTRANSFERASE-RELATED"/>
    <property type="match status" value="1"/>
</dbReference>
<dbReference type="PATRIC" id="fig|1056511.3.peg.225"/>
<keyword evidence="13" id="KW-1208">Phospholipid metabolism</keyword>
<comment type="subcellular location">
    <subcellularLocation>
        <location evidence="1">Membrane</location>
        <topology evidence="1">Multi-pass membrane protein</topology>
    </subcellularLocation>
</comment>
<evidence type="ECO:0000256" key="9">
    <source>
        <dbReference type="ARBA" id="ARBA00022989"/>
    </source>
</evidence>
<dbReference type="GO" id="GO:0008444">
    <property type="term" value="F:CDP-diacylglycerol-glycerol-3-phosphate 3-phosphatidyltransferase activity"/>
    <property type="evidence" value="ECO:0007669"/>
    <property type="project" value="UniProtKB-EC"/>
</dbReference>
<dbReference type="InterPro" id="IPR048254">
    <property type="entry name" value="CDP_ALCOHOL_P_TRANSF_CS"/>
</dbReference>
<evidence type="ECO:0000256" key="3">
    <source>
        <dbReference type="ARBA" id="ARBA00010441"/>
    </source>
</evidence>
<feature type="transmembrane region" description="Helical" evidence="16">
    <location>
        <begin position="74"/>
        <end position="93"/>
    </location>
</feature>
<keyword evidence="6" id="KW-0444">Lipid biosynthesis</keyword>
<dbReference type="EC" id="2.7.8.5" evidence="4"/>
<dbReference type="InterPro" id="IPR000462">
    <property type="entry name" value="CDP-OH_P_trans"/>
</dbReference>
<keyword evidence="10" id="KW-0443">Lipid metabolism</keyword>
<evidence type="ECO:0000256" key="5">
    <source>
        <dbReference type="ARBA" id="ARBA00014944"/>
    </source>
</evidence>
<dbReference type="GO" id="GO:0046474">
    <property type="term" value="P:glycerophospholipid biosynthetic process"/>
    <property type="evidence" value="ECO:0007669"/>
    <property type="project" value="TreeGrafter"/>
</dbReference>
<evidence type="ECO:0000313" key="18">
    <source>
        <dbReference type="Proteomes" id="UP000011134"/>
    </source>
</evidence>
<dbReference type="EMBL" id="AMZO01000001">
    <property type="protein sequence ID" value="ELR67913.1"/>
    <property type="molecule type" value="Genomic_DNA"/>
</dbReference>
<dbReference type="InterPro" id="IPR004570">
    <property type="entry name" value="Phosphatidylglycerol_P_synth"/>
</dbReference>
<dbReference type="InterPro" id="IPR043130">
    <property type="entry name" value="CDP-OH_PTrfase_TM_dom"/>
</dbReference>
<evidence type="ECO:0000256" key="15">
    <source>
        <dbReference type="RuleBase" id="RU003750"/>
    </source>
</evidence>
<keyword evidence="18" id="KW-1185">Reference proteome</keyword>
<keyword evidence="11 16" id="KW-0472">Membrane</keyword>
<dbReference type="AlphaFoldDB" id="L8JI51"/>
<evidence type="ECO:0000256" key="2">
    <source>
        <dbReference type="ARBA" id="ARBA00005042"/>
    </source>
</evidence>
<keyword evidence="7 15" id="KW-0808">Transferase</keyword>
<evidence type="ECO:0000256" key="1">
    <source>
        <dbReference type="ARBA" id="ARBA00004141"/>
    </source>
</evidence>
<evidence type="ECO:0000256" key="4">
    <source>
        <dbReference type="ARBA" id="ARBA00013170"/>
    </source>
</evidence>
<dbReference type="InterPro" id="IPR050324">
    <property type="entry name" value="CDP-alcohol_PTase-I"/>
</dbReference>
<dbReference type="RefSeq" id="WP_007461481.1">
    <property type="nucleotide sequence ID" value="NZ_AMZO01000001.1"/>
</dbReference>
<sequence>MANTGIKLIPNILTTSRMFLAIPICWLILEQSYGIVLILAFIAGVSDGLDGWLARKLDAPSVYGAVADPVSDKIMLVGTYVCLAIVGLIPWWVAGILVLRDLVIVSGAIAYFFVVGGYEMEPSIWGKSSTGLQIVFALMVLTQQVTPVFPDLVMQAGLWLVVLLAFISGGHYVYVWSSKALNEKRHQ</sequence>
<dbReference type="OrthoDB" id="9796672at2"/>
<dbReference type="PROSITE" id="PS00379">
    <property type="entry name" value="CDP_ALCOHOL_P_TRANSF"/>
    <property type="match status" value="1"/>
</dbReference>
<gene>
    <name evidence="17" type="ORF">C942_00221</name>
</gene>
<dbReference type="PIRSF" id="PIRSF000847">
    <property type="entry name" value="Phos_ph_gly_syn"/>
    <property type="match status" value="1"/>
</dbReference>
<accession>L8JI51</accession>
<evidence type="ECO:0000256" key="7">
    <source>
        <dbReference type="ARBA" id="ARBA00022679"/>
    </source>
</evidence>
<dbReference type="Proteomes" id="UP000011134">
    <property type="component" value="Unassembled WGS sequence"/>
</dbReference>
<keyword evidence="9 16" id="KW-1133">Transmembrane helix</keyword>
<keyword evidence="8 16" id="KW-0812">Transmembrane</keyword>
<evidence type="ECO:0000256" key="8">
    <source>
        <dbReference type="ARBA" id="ARBA00022692"/>
    </source>
</evidence>
<dbReference type="Pfam" id="PF01066">
    <property type="entry name" value="CDP-OH_P_transf"/>
    <property type="match status" value="1"/>
</dbReference>
<comment type="catalytic activity">
    <reaction evidence="14">
        <text>a CDP-1,2-diacyl-sn-glycerol + sn-glycerol 3-phosphate = a 1,2-diacyl-sn-glycero-3-phospho-(1'-sn-glycero-3'-phosphate) + CMP + H(+)</text>
        <dbReference type="Rhea" id="RHEA:12593"/>
        <dbReference type="ChEBI" id="CHEBI:15378"/>
        <dbReference type="ChEBI" id="CHEBI:57597"/>
        <dbReference type="ChEBI" id="CHEBI:58332"/>
        <dbReference type="ChEBI" id="CHEBI:60110"/>
        <dbReference type="ChEBI" id="CHEBI:60377"/>
        <dbReference type="EC" id="2.7.8.5"/>
    </reaction>
</comment>
<comment type="caution">
    <text evidence="17">The sequence shown here is derived from an EMBL/GenBank/DDBJ whole genome shotgun (WGS) entry which is preliminary data.</text>
</comment>
<evidence type="ECO:0000256" key="12">
    <source>
        <dbReference type="ARBA" id="ARBA00023209"/>
    </source>
</evidence>
<evidence type="ECO:0000256" key="13">
    <source>
        <dbReference type="ARBA" id="ARBA00023264"/>
    </source>
</evidence>
<dbReference type="GO" id="GO:0016020">
    <property type="term" value="C:membrane"/>
    <property type="evidence" value="ECO:0007669"/>
    <property type="project" value="UniProtKB-SubCell"/>
</dbReference>
<keyword evidence="12" id="KW-0594">Phospholipid biosynthesis</keyword>
<organism evidence="17 18">
    <name type="scientific">Photobacterium marinum</name>
    <dbReference type="NCBI Taxonomy" id="1056511"/>
    <lineage>
        <taxon>Bacteria</taxon>
        <taxon>Pseudomonadati</taxon>
        <taxon>Pseudomonadota</taxon>
        <taxon>Gammaproteobacteria</taxon>
        <taxon>Vibrionales</taxon>
        <taxon>Vibrionaceae</taxon>
        <taxon>Photobacterium</taxon>
    </lineage>
</organism>
<dbReference type="PANTHER" id="PTHR14269:SF11">
    <property type="entry name" value="CDP-DIACYLGLYCEROL--GLYCEROL-3-PHOSPHATE 3-PHOSPHATIDYLTRANSFERASE"/>
    <property type="match status" value="1"/>
</dbReference>
<feature type="transmembrane region" description="Helical" evidence="16">
    <location>
        <begin position="99"/>
        <end position="118"/>
    </location>
</feature>
<comment type="similarity">
    <text evidence="3 15">Belongs to the CDP-alcohol phosphatidyltransferase class-I family.</text>
</comment>
<feature type="transmembrane region" description="Helical" evidence="16">
    <location>
        <begin position="156"/>
        <end position="175"/>
    </location>
</feature>
<comment type="pathway">
    <text evidence="2">Phospholipid metabolism; phosphatidylglycerol biosynthesis; phosphatidylglycerol from CDP-diacylglycerol: step 1/2.</text>
</comment>